<proteinExistence type="predicted"/>
<dbReference type="Proteomes" id="UP000095283">
    <property type="component" value="Unplaced"/>
</dbReference>
<evidence type="ECO:0000313" key="2">
    <source>
        <dbReference type="WBParaSite" id="Hba_09830"/>
    </source>
</evidence>
<reference evidence="2" key="1">
    <citation type="submission" date="2016-11" db="UniProtKB">
        <authorList>
            <consortium name="WormBaseParasite"/>
        </authorList>
    </citation>
    <scope>IDENTIFICATION</scope>
</reference>
<name>A0A1I7WXI1_HETBA</name>
<dbReference type="WBParaSite" id="Hba_09830">
    <property type="protein sequence ID" value="Hba_09830"/>
    <property type="gene ID" value="Hba_09830"/>
</dbReference>
<accession>A0A1I7WXI1</accession>
<keyword evidence="1" id="KW-1185">Reference proteome</keyword>
<sequence length="79" mass="8930">MKQKVKREKKNKCEVNRTGSHVLIACALGFVYEVDYSDVEKNDDEGIGDPRPPPLKLTVRQQFLVCIGWNGPKQLSNLS</sequence>
<dbReference type="AlphaFoldDB" id="A0A1I7WXI1"/>
<organism evidence="1 2">
    <name type="scientific">Heterorhabditis bacteriophora</name>
    <name type="common">Entomopathogenic nematode worm</name>
    <dbReference type="NCBI Taxonomy" id="37862"/>
    <lineage>
        <taxon>Eukaryota</taxon>
        <taxon>Metazoa</taxon>
        <taxon>Ecdysozoa</taxon>
        <taxon>Nematoda</taxon>
        <taxon>Chromadorea</taxon>
        <taxon>Rhabditida</taxon>
        <taxon>Rhabditina</taxon>
        <taxon>Rhabditomorpha</taxon>
        <taxon>Strongyloidea</taxon>
        <taxon>Heterorhabditidae</taxon>
        <taxon>Heterorhabditis</taxon>
    </lineage>
</organism>
<evidence type="ECO:0000313" key="1">
    <source>
        <dbReference type="Proteomes" id="UP000095283"/>
    </source>
</evidence>
<protein>
    <submittedName>
        <fullName evidence="2">Uncharacterized protein</fullName>
    </submittedName>
</protein>